<dbReference type="Pfam" id="PF20140">
    <property type="entry name" value="DUF6530"/>
    <property type="match status" value="1"/>
</dbReference>
<evidence type="ECO:0000256" key="1">
    <source>
        <dbReference type="SAM" id="MobiDB-lite"/>
    </source>
</evidence>
<dbReference type="AlphaFoldDB" id="A0A0R1RB75"/>
<name>A0A0R1RB75_9LACO</name>
<protein>
    <submittedName>
        <fullName evidence="2">Uncharacterized protein</fullName>
    </submittedName>
</protein>
<dbReference type="eggNOG" id="ENOG502ZBJX">
    <property type="taxonomic scope" value="Bacteria"/>
</dbReference>
<dbReference type="STRING" id="1114972.FD35_GL000945"/>
<reference evidence="2 3" key="1">
    <citation type="journal article" date="2015" name="Genome Announc.">
        <title>Expanding the biotechnology potential of lactobacilli through comparative genomics of 213 strains and associated genera.</title>
        <authorList>
            <person name="Sun Z."/>
            <person name="Harris H.M."/>
            <person name="McCann A."/>
            <person name="Guo C."/>
            <person name="Argimon S."/>
            <person name="Zhang W."/>
            <person name="Yang X."/>
            <person name="Jeffery I.B."/>
            <person name="Cooney J.C."/>
            <person name="Kagawa T.F."/>
            <person name="Liu W."/>
            <person name="Song Y."/>
            <person name="Salvetti E."/>
            <person name="Wrobel A."/>
            <person name="Rasinkangas P."/>
            <person name="Parkhill J."/>
            <person name="Rea M.C."/>
            <person name="O'Sullivan O."/>
            <person name="Ritari J."/>
            <person name="Douillard F.P."/>
            <person name="Paul Ross R."/>
            <person name="Yang R."/>
            <person name="Briner A.E."/>
            <person name="Felis G.E."/>
            <person name="de Vos W.M."/>
            <person name="Barrangou R."/>
            <person name="Klaenhammer T.R."/>
            <person name="Caufield P.W."/>
            <person name="Cui Y."/>
            <person name="Zhang H."/>
            <person name="O'Toole P.W."/>
        </authorList>
    </citation>
    <scope>NUCLEOTIDE SEQUENCE [LARGE SCALE GENOMIC DNA]</scope>
    <source>
        <strain evidence="2 3">DSM 15814</strain>
    </source>
</reference>
<dbReference type="InterPro" id="IPR045352">
    <property type="entry name" value="DUF6530"/>
</dbReference>
<feature type="region of interest" description="Disordered" evidence="1">
    <location>
        <begin position="1"/>
        <end position="31"/>
    </location>
</feature>
<dbReference type="OrthoDB" id="1550511at2"/>
<dbReference type="RefSeq" id="WP_017261058.1">
    <property type="nucleotide sequence ID" value="NZ_AUAW01000016.1"/>
</dbReference>
<evidence type="ECO:0000313" key="3">
    <source>
        <dbReference type="Proteomes" id="UP000051999"/>
    </source>
</evidence>
<keyword evidence="3" id="KW-1185">Reference proteome</keyword>
<sequence>MTYKSISINPKFDQTDGRSTGTHAVDTATYGDKLGSRPTTGELMVQLNHDESQTIPATRILDLALLILSTNAYFMEAAYKMDDLYDPDHLAIIKHALQGTGFEINVDADNETIAHDIQFFYDQLQSDGELYGERYRLLAGELKKLGY</sequence>
<dbReference type="PATRIC" id="fig|1114972.6.peg.956"/>
<evidence type="ECO:0000313" key="2">
    <source>
        <dbReference type="EMBL" id="KRL53694.1"/>
    </source>
</evidence>
<dbReference type="Proteomes" id="UP000051999">
    <property type="component" value="Unassembled WGS sequence"/>
</dbReference>
<gene>
    <name evidence="2" type="ORF">FD35_GL000945</name>
</gene>
<comment type="caution">
    <text evidence="2">The sequence shown here is derived from an EMBL/GenBank/DDBJ whole genome shotgun (WGS) entry which is preliminary data.</text>
</comment>
<accession>A0A0R1RB75</accession>
<organism evidence="2 3">
    <name type="scientific">Furfurilactobacillus rossiae DSM 15814</name>
    <dbReference type="NCBI Taxonomy" id="1114972"/>
    <lineage>
        <taxon>Bacteria</taxon>
        <taxon>Bacillati</taxon>
        <taxon>Bacillota</taxon>
        <taxon>Bacilli</taxon>
        <taxon>Lactobacillales</taxon>
        <taxon>Lactobacillaceae</taxon>
        <taxon>Furfurilactobacillus</taxon>
    </lineage>
</organism>
<proteinExistence type="predicted"/>
<dbReference type="EMBL" id="AZFF01000016">
    <property type="protein sequence ID" value="KRL53694.1"/>
    <property type="molecule type" value="Genomic_DNA"/>
</dbReference>